<dbReference type="GO" id="GO:0140359">
    <property type="term" value="F:ABC-type transporter activity"/>
    <property type="evidence" value="ECO:0007669"/>
    <property type="project" value="InterPro"/>
</dbReference>
<dbReference type="OrthoDB" id="3297477at2"/>
<keyword evidence="1" id="KW-1133">Transmembrane helix</keyword>
<dbReference type="GO" id="GO:0005886">
    <property type="term" value="C:plasma membrane"/>
    <property type="evidence" value="ECO:0007669"/>
    <property type="project" value="UniProtKB-SubCell"/>
</dbReference>
<feature type="transmembrane region" description="Helical" evidence="1">
    <location>
        <begin position="42"/>
        <end position="66"/>
    </location>
</feature>
<organism evidence="2 3">
    <name type="scientific">Marisediminicola antarctica</name>
    <dbReference type="NCBI Taxonomy" id="674079"/>
    <lineage>
        <taxon>Bacteria</taxon>
        <taxon>Bacillati</taxon>
        <taxon>Actinomycetota</taxon>
        <taxon>Actinomycetes</taxon>
        <taxon>Micrococcales</taxon>
        <taxon>Microbacteriaceae</taxon>
        <taxon>Marisediminicola</taxon>
    </lineage>
</organism>
<reference evidence="2 3" key="1">
    <citation type="submission" date="2016-09" db="EMBL/GenBank/DDBJ databases">
        <title>Complete genome sequence of microbes from the polar regions.</title>
        <authorList>
            <person name="Liao L."/>
            <person name="Chen B."/>
        </authorList>
    </citation>
    <scope>NUCLEOTIDE SEQUENCE [LARGE SCALE GENOMIC DNA]</scope>
    <source>
        <strain evidence="2 3">ZS314</strain>
    </source>
</reference>
<dbReference type="RefSeq" id="WP_161886711.1">
    <property type="nucleotide sequence ID" value="NZ_CP017146.1"/>
</dbReference>
<keyword evidence="3" id="KW-1185">Reference proteome</keyword>
<feature type="transmembrane region" description="Helical" evidence="1">
    <location>
        <begin position="176"/>
        <end position="199"/>
    </location>
</feature>
<dbReference type="AlphaFoldDB" id="A0A7L5ALY8"/>
<keyword evidence="1" id="KW-0472">Membrane</keyword>
<dbReference type="EMBL" id="CP017146">
    <property type="protein sequence ID" value="QHO70324.1"/>
    <property type="molecule type" value="Genomic_DNA"/>
</dbReference>
<feature type="transmembrane region" description="Helical" evidence="1">
    <location>
        <begin position="253"/>
        <end position="280"/>
    </location>
</feature>
<accession>A0A7L5ALY8</accession>
<evidence type="ECO:0000313" key="2">
    <source>
        <dbReference type="EMBL" id="QHO70324.1"/>
    </source>
</evidence>
<dbReference type="KEGG" id="mant:BHD05_12380"/>
<feature type="transmembrane region" description="Helical" evidence="1">
    <location>
        <begin position="206"/>
        <end position="226"/>
    </location>
</feature>
<feature type="transmembrane region" description="Helical" evidence="1">
    <location>
        <begin position="137"/>
        <end position="164"/>
    </location>
</feature>
<dbReference type="Pfam" id="PF12679">
    <property type="entry name" value="ABC2_membrane_2"/>
    <property type="match status" value="1"/>
</dbReference>
<sequence>MSASTISPALGVASVPPARGQLSFARVLRSEWIKFTTIRSTLWGVALALVGGAGLAGLMAYAFLVGPSLDSTLTAAEMFSEIGDRPALAVIGFDIKLTYALVAILGVLLISTERASGLWNTTLVAVPSRTPALTAKLLLSGVAGTVLGFVAAVATVLITAPTFAHYGLEQSLLDPILAQVVVGAAVFTGLIGVMSTAVASVVRSTAAGAGIVLGLFLVVPSILGLVPGEFASRLAQLLPSAAGMMLLQPVDAVGWWTLATGLLVFLGWVVASVALAIVLLKRKDV</sequence>
<name>A0A7L5ALY8_9MICO</name>
<evidence type="ECO:0000313" key="3">
    <source>
        <dbReference type="Proteomes" id="UP000464507"/>
    </source>
</evidence>
<dbReference type="Proteomes" id="UP000464507">
    <property type="component" value="Chromosome"/>
</dbReference>
<keyword evidence="1" id="KW-0812">Transmembrane</keyword>
<proteinExistence type="predicted"/>
<protein>
    <recommendedName>
        <fullName evidence="4">ABC transporter permease</fullName>
    </recommendedName>
</protein>
<feature type="transmembrane region" description="Helical" evidence="1">
    <location>
        <begin position="86"/>
        <end position="110"/>
    </location>
</feature>
<evidence type="ECO:0008006" key="4">
    <source>
        <dbReference type="Google" id="ProtNLM"/>
    </source>
</evidence>
<evidence type="ECO:0000256" key="1">
    <source>
        <dbReference type="SAM" id="Phobius"/>
    </source>
</evidence>
<gene>
    <name evidence="2" type="ORF">BHD05_12380</name>
</gene>